<organism evidence="5 6">
    <name type="scientific">Spinacia oleracea</name>
    <name type="common">Spinach</name>
    <dbReference type="NCBI Taxonomy" id="3562"/>
    <lineage>
        <taxon>Eukaryota</taxon>
        <taxon>Viridiplantae</taxon>
        <taxon>Streptophyta</taxon>
        <taxon>Embryophyta</taxon>
        <taxon>Tracheophyta</taxon>
        <taxon>Spermatophyta</taxon>
        <taxon>Magnoliopsida</taxon>
        <taxon>eudicotyledons</taxon>
        <taxon>Gunneridae</taxon>
        <taxon>Pentapetalae</taxon>
        <taxon>Caryophyllales</taxon>
        <taxon>Chenopodiaceae</taxon>
        <taxon>Chenopodioideae</taxon>
        <taxon>Anserineae</taxon>
        <taxon>Spinacia</taxon>
    </lineage>
</organism>
<dbReference type="Proteomes" id="UP000813463">
    <property type="component" value="Chromosome 1"/>
</dbReference>
<evidence type="ECO:0000313" key="6">
    <source>
        <dbReference type="RefSeq" id="XP_056693933.1"/>
    </source>
</evidence>
<feature type="compositionally biased region" description="Acidic residues" evidence="4">
    <location>
        <begin position="12"/>
        <end position="21"/>
    </location>
</feature>
<protein>
    <submittedName>
        <fullName evidence="6">Cyclin-P3-1 isoform X1</fullName>
    </submittedName>
</protein>
<keyword evidence="2" id="KW-0132">Cell division</keyword>
<keyword evidence="3" id="KW-0131">Cell cycle</keyword>
<keyword evidence="5" id="KW-1185">Reference proteome</keyword>
<reference evidence="5" key="1">
    <citation type="journal article" date="2021" name="Nat. Commun.">
        <title>Genomic analyses provide insights into spinach domestication and the genetic basis of agronomic traits.</title>
        <authorList>
            <person name="Cai X."/>
            <person name="Sun X."/>
            <person name="Xu C."/>
            <person name="Sun H."/>
            <person name="Wang X."/>
            <person name="Ge C."/>
            <person name="Zhang Z."/>
            <person name="Wang Q."/>
            <person name="Fei Z."/>
            <person name="Jiao C."/>
            <person name="Wang Q."/>
        </authorList>
    </citation>
    <scope>NUCLEOTIDE SEQUENCE [LARGE SCALE GENOMIC DNA]</scope>
    <source>
        <strain evidence="5">cv. Varoflay</strain>
    </source>
</reference>
<dbReference type="PANTHER" id="PTHR15615:SF108">
    <property type="entry name" value="PROTEIN CNPPD1"/>
    <property type="match status" value="1"/>
</dbReference>
<name>A0ABM3REB3_SPIOL</name>
<evidence type="ECO:0000256" key="2">
    <source>
        <dbReference type="ARBA" id="ARBA00022618"/>
    </source>
</evidence>
<feature type="compositionally biased region" description="Basic and acidic residues" evidence="4">
    <location>
        <begin position="1"/>
        <end position="11"/>
    </location>
</feature>
<gene>
    <name evidence="6" type="primary">LOC110796293</name>
</gene>
<dbReference type="RefSeq" id="XP_056693933.1">
    <property type="nucleotide sequence ID" value="XM_056837955.1"/>
</dbReference>
<evidence type="ECO:0000256" key="4">
    <source>
        <dbReference type="SAM" id="MobiDB-lite"/>
    </source>
</evidence>
<accession>A0ABM3REB3</accession>
<dbReference type="SUPFAM" id="SSF47954">
    <property type="entry name" value="Cyclin-like"/>
    <property type="match status" value="1"/>
</dbReference>
<evidence type="ECO:0000256" key="3">
    <source>
        <dbReference type="ARBA" id="ARBA00023306"/>
    </source>
</evidence>
<proteinExistence type="inferred from homology"/>
<dbReference type="PANTHER" id="PTHR15615">
    <property type="match status" value="1"/>
</dbReference>
<dbReference type="Gene3D" id="1.10.472.10">
    <property type="entry name" value="Cyclin-like"/>
    <property type="match status" value="1"/>
</dbReference>
<evidence type="ECO:0000313" key="5">
    <source>
        <dbReference type="Proteomes" id="UP000813463"/>
    </source>
</evidence>
<dbReference type="Pfam" id="PF08613">
    <property type="entry name" value="Cyclin"/>
    <property type="match status" value="1"/>
</dbReference>
<reference evidence="6" key="2">
    <citation type="submission" date="2025-08" db="UniProtKB">
        <authorList>
            <consortium name="RefSeq"/>
        </authorList>
    </citation>
    <scope>IDENTIFICATION</scope>
    <source>
        <tissue evidence="6">Leaf</tissue>
    </source>
</reference>
<comment type="similarity">
    <text evidence="1">Belongs to the cyclin family. Cyclin U/P subfamily.</text>
</comment>
<feature type="region of interest" description="Disordered" evidence="4">
    <location>
        <begin position="1"/>
        <end position="33"/>
    </location>
</feature>
<dbReference type="GeneID" id="110796293"/>
<dbReference type="InterPro" id="IPR036915">
    <property type="entry name" value="Cyclin-like_sf"/>
</dbReference>
<sequence length="265" mass="30093">MSKEGVGRREEEDAPEEDEIEFSLPKMPMPQQKPLSETRISSESLCLKIGALAFDSDDAGTDIYLKLGLNEKGKGVLRTPRFLSLLSSLLDNCVQKNNMLLETAQIEDVLTVFHGSRAPPVSIQQYFDRMFKYAGCSPSCFIVAYIYVDRYLQQTKTYLTSLNVHRLLVASVMVAAKFVDDASFNNAYYAKVGGISTSEMNRLEMKLLFTIDFRLQVNVDTFRRYCLLLEKEDGGCQIDWPIKTCWVKESWSRNGEYPDTSPVAR</sequence>
<evidence type="ECO:0000256" key="1">
    <source>
        <dbReference type="ARBA" id="ARBA00007215"/>
    </source>
</evidence>
<dbReference type="InterPro" id="IPR013922">
    <property type="entry name" value="Cyclin_PHO80-like"/>
</dbReference>